<sequence>MKNEDVKKAVREGYGKIARESGSCCVTTSSCCGSPDSAVTTGKAIGYTERELKEVPEGSNLGLGCGNPTALASLKEGETVLDLGAGAGFDCFLAANRVGKTGKVIGVDMTWDMIRKAQENARKGDYKNVEFRLGEIEKLPVAANSVDVIISNCVINLSPEKDKVFAEAFRVLKPGGRLMISDLVLLKELPDFVKNSLQAYVGCISGAEMKDKYLRMIKMAGFHEVKVIEETTFPAEAVTENETARGIIEDLKIDKKTISGFLSSVLSIKVSGIKSAGTADQLTSCQ</sequence>
<evidence type="ECO:0000256" key="6">
    <source>
        <dbReference type="ARBA" id="ARBA00047941"/>
    </source>
</evidence>
<dbReference type="Pfam" id="PF13847">
    <property type="entry name" value="Methyltransf_31"/>
    <property type="match status" value="1"/>
</dbReference>
<evidence type="ECO:0000256" key="7">
    <source>
        <dbReference type="ARBA" id="ARBA00047943"/>
    </source>
</evidence>
<dbReference type="AlphaFoldDB" id="A0A9D6UX85"/>
<dbReference type="EMBL" id="JACRDE010000023">
    <property type="protein sequence ID" value="MBI5247988.1"/>
    <property type="molecule type" value="Genomic_DNA"/>
</dbReference>
<dbReference type="Proteomes" id="UP000807825">
    <property type="component" value="Unassembled WGS sequence"/>
</dbReference>
<reference evidence="10" key="1">
    <citation type="submission" date="2020-07" db="EMBL/GenBank/DDBJ databases">
        <title>Huge and variable diversity of episymbiotic CPR bacteria and DPANN archaea in groundwater ecosystems.</title>
        <authorList>
            <person name="He C.Y."/>
            <person name="Keren R."/>
            <person name="Whittaker M."/>
            <person name="Farag I.F."/>
            <person name="Doudna J."/>
            <person name="Cate J.H.D."/>
            <person name="Banfield J.F."/>
        </authorList>
    </citation>
    <scope>NUCLEOTIDE SEQUENCE</scope>
    <source>
        <strain evidence="10">NC_groundwater_1664_Pr3_B-0.1um_52_9</strain>
    </source>
</reference>
<comment type="catalytic activity">
    <reaction evidence="6">
        <text>arsenic triglutathione + [thioredoxin]-dithiol + S-adenosyl-L-methionine + 2 H2O = methylarsonous acid + [thioredoxin]-disulfide + 3 glutathione + S-adenosyl-L-homocysteine + H(+)</text>
        <dbReference type="Rhea" id="RHEA:69460"/>
        <dbReference type="Rhea" id="RHEA-COMP:10698"/>
        <dbReference type="Rhea" id="RHEA-COMP:10700"/>
        <dbReference type="ChEBI" id="CHEBI:15377"/>
        <dbReference type="ChEBI" id="CHEBI:15378"/>
        <dbReference type="ChEBI" id="CHEBI:17826"/>
        <dbReference type="ChEBI" id="CHEBI:29950"/>
        <dbReference type="ChEBI" id="CHEBI:50058"/>
        <dbReference type="ChEBI" id="CHEBI:57856"/>
        <dbReference type="ChEBI" id="CHEBI:57925"/>
        <dbReference type="ChEBI" id="CHEBI:59789"/>
        <dbReference type="ChEBI" id="CHEBI:183640"/>
        <dbReference type="EC" id="2.1.1.137"/>
    </reaction>
</comment>
<comment type="catalytic activity">
    <reaction evidence="7">
        <text>arsenic triglutathione + 2 [thioredoxin]-dithiol + 2 S-adenosyl-L-methionine + H2O = dimethylarsinous acid + 2 [thioredoxin]-disulfide + 3 glutathione + 2 S-adenosyl-L-homocysteine + 2 H(+)</text>
        <dbReference type="Rhea" id="RHEA:69464"/>
        <dbReference type="Rhea" id="RHEA-COMP:10698"/>
        <dbReference type="Rhea" id="RHEA-COMP:10700"/>
        <dbReference type="ChEBI" id="CHEBI:15377"/>
        <dbReference type="ChEBI" id="CHEBI:15378"/>
        <dbReference type="ChEBI" id="CHEBI:23808"/>
        <dbReference type="ChEBI" id="CHEBI:29950"/>
        <dbReference type="ChEBI" id="CHEBI:50058"/>
        <dbReference type="ChEBI" id="CHEBI:57856"/>
        <dbReference type="ChEBI" id="CHEBI:57925"/>
        <dbReference type="ChEBI" id="CHEBI:59789"/>
        <dbReference type="ChEBI" id="CHEBI:183640"/>
        <dbReference type="EC" id="2.1.1.137"/>
    </reaction>
</comment>
<keyword evidence="1" id="KW-0808">Transferase</keyword>
<proteinExistence type="inferred from homology"/>
<evidence type="ECO:0000313" key="10">
    <source>
        <dbReference type="EMBL" id="MBI5247988.1"/>
    </source>
</evidence>
<dbReference type="PANTHER" id="PTHR43675:SF8">
    <property type="entry name" value="ARSENITE METHYLTRANSFERASE"/>
    <property type="match status" value="1"/>
</dbReference>
<evidence type="ECO:0000256" key="8">
    <source>
        <dbReference type="ARBA" id="ARBA00048428"/>
    </source>
</evidence>
<gene>
    <name evidence="10" type="ORF">HY912_00710</name>
</gene>
<comment type="catalytic activity">
    <reaction evidence="8">
        <text>arsenic triglutathione + 3 [thioredoxin]-dithiol + 3 S-adenosyl-L-methionine = trimethylarsine + 3 [thioredoxin]-disulfide + 3 glutathione + 3 S-adenosyl-L-homocysteine + 3 H(+)</text>
        <dbReference type="Rhea" id="RHEA:69432"/>
        <dbReference type="Rhea" id="RHEA-COMP:10698"/>
        <dbReference type="Rhea" id="RHEA-COMP:10700"/>
        <dbReference type="ChEBI" id="CHEBI:15378"/>
        <dbReference type="ChEBI" id="CHEBI:27130"/>
        <dbReference type="ChEBI" id="CHEBI:29950"/>
        <dbReference type="ChEBI" id="CHEBI:50058"/>
        <dbReference type="ChEBI" id="CHEBI:57856"/>
        <dbReference type="ChEBI" id="CHEBI:57925"/>
        <dbReference type="ChEBI" id="CHEBI:59789"/>
        <dbReference type="ChEBI" id="CHEBI:183640"/>
        <dbReference type="EC" id="2.1.1.137"/>
    </reaction>
</comment>
<dbReference type="NCBIfam" id="NF008823">
    <property type="entry name" value="PRK11873.1"/>
    <property type="match status" value="1"/>
</dbReference>
<dbReference type="InterPro" id="IPR029063">
    <property type="entry name" value="SAM-dependent_MTases_sf"/>
</dbReference>
<dbReference type="EC" id="2.1.1.137" evidence="4"/>
<evidence type="ECO:0000256" key="4">
    <source>
        <dbReference type="ARBA" id="ARBA00034521"/>
    </source>
</evidence>
<dbReference type="GO" id="GO:0032259">
    <property type="term" value="P:methylation"/>
    <property type="evidence" value="ECO:0007669"/>
    <property type="project" value="UniProtKB-KW"/>
</dbReference>
<evidence type="ECO:0000259" key="9">
    <source>
        <dbReference type="Pfam" id="PF13847"/>
    </source>
</evidence>
<comment type="similarity">
    <text evidence="3">Belongs to the methyltransferase superfamily. Arsenite methyltransferase family.</text>
</comment>
<keyword evidence="10" id="KW-0489">Methyltransferase</keyword>
<evidence type="ECO:0000256" key="1">
    <source>
        <dbReference type="ARBA" id="ARBA00022679"/>
    </source>
</evidence>
<dbReference type="PANTHER" id="PTHR43675">
    <property type="entry name" value="ARSENITE METHYLTRANSFERASE"/>
    <property type="match status" value="1"/>
</dbReference>
<dbReference type="PROSITE" id="PS51257">
    <property type="entry name" value="PROKAR_LIPOPROTEIN"/>
    <property type="match status" value="1"/>
</dbReference>
<name>A0A9D6UX85_9BACT</name>
<dbReference type="SUPFAM" id="SSF53335">
    <property type="entry name" value="S-adenosyl-L-methionine-dependent methyltransferases"/>
    <property type="match status" value="1"/>
</dbReference>
<dbReference type="GO" id="GO:0030791">
    <property type="term" value="F:arsenite methyltransferase activity"/>
    <property type="evidence" value="ECO:0007669"/>
    <property type="project" value="UniProtKB-EC"/>
</dbReference>
<protein>
    <recommendedName>
        <fullName evidence="5">Arsenite methyltransferase</fullName>
        <ecNumber evidence="4">2.1.1.137</ecNumber>
    </recommendedName>
</protein>
<evidence type="ECO:0000313" key="11">
    <source>
        <dbReference type="Proteomes" id="UP000807825"/>
    </source>
</evidence>
<dbReference type="CDD" id="cd02440">
    <property type="entry name" value="AdoMet_MTases"/>
    <property type="match status" value="1"/>
</dbReference>
<dbReference type="InterPro" id="IPR025714">
    <property type="entry name" value="Methyltranfer_dom"/>
</dbReference>
<accession>A0A9D6UX85</accession>
<evidence type="ECO:0000256" key="5">
    <source>
        <dbReference type="ARBA" id="ARBA00034545"/>
    </source>
</evidence>
<dbReference type="InterPro" id="IPR026669">
    <property type="entry name" value="Arsenite_MeTrfase-like"/>
</dbReference>
<evidence type="ECO:0000256" key="2">
    <source>
        <dbReference type="ARBA" id="ARBA00022691"/>
    </source>
</evidence>
<organism evidence="10 11">
    <name type="scientific">Desulfomonile tiedjei</name>
    <dbReference type="NCBI Taxonomy" id="2358"/>
    <lineage>
        <taxon>Bacteria</taxon>
        <taxon>Pseudomonadati</taxon>
        <taxon>Thermodesulfobacteriota</taxon>
        <taxon>Desulfomonilia</taxon>
        <taxon>Desulfomonilales</taxon>
        <taxon>Desulfomonilaceae</taxon>
        <taxon>Desulfomonile</taxon>
    </lineage>
</organism>
<evidence type="ECO:0000256" key="3">
    <source>
        <dbReference type="ARBA" id="ARBA00034487"/>
    </source>
</evidence>
<dbReference type="Gene3D" id="3.40.50.150">
    <property type="entry name" value="Vaccinia Virus protein VP39"/>
    <property type="match status" value="1"/>
</dbReference>
<comment type="caution">
    <text evidence="10">The sequence shown here is derived from an EMBL/GenBank/DDBJ whole genome shotgun (WGS) entry which is preliminary data.</text>
</comment>
<keyword evidence="2" id="KW-0949">S-adenosyl-L-methionine</keyword>
<feature type="domain" description="Methyltransferase" evidence="9">
    <location>
        <begin position="75"/>
        <end position="221"/>
    </location>
</feature>